<dbReference type="SUPFAM" id="SSF55811">
    <property type="entry name" value="Nudix"/>
    <property type="match status" value="1"/>
</dbReference>
<dbReference type="GO" id="GO:0005737">
    <property type="term" value="C:cytoplasm"/>
    <property type="evidence" value="ECO:0007669"/>
    <property type="project" value="TreeGrafter"/>
</dbReference>
<dbReference type="Gene3D" id="3.90.79.10">
    <property type="entry name" value="Nucleoside Triphosphate Pyrophosphohydrolase"/>
    <property type="match status" value="1"/>
</dbReference>
<reference evidence="6 7" key="1">
    <citation type="submission" date="2016-11" db="EMBL/GenBank/DDBJ databases">
        <authorList>
            <person name="Jaros S."/>
            <person name="Januszkiewicz K."/>
            <person name="Wedrychowicz H."/>
        </authorList>
    </citation>
    <scope>NUCLEOTIDE SEQUENCE [LARGE SCALE GENOMIC DNA]</scope>
    <source>
        <strain evidence="6 7">DSM 29589</strain>
    </source>
</reference>
<dbReference type="GO" id="GO:0016462">
    <property type="term" value="F:pyrophosphatase activity"/>
    <property type="evidence" value="ECO:0007669"/>
    <property type="project" value="InterPro"/>
</dbReference>
<feature type="domain" description="Nudix hydrolase" evidence="5">
    <location>
        <begin position="20"/>
        <end position="152"/>
    </location>
</feature>
<keyword evidence="3" id="KW-0378">Hydrolase</keyword>
<dbReference type="InterPro" id="IPR015797">
    <property type="entry name" value="NUDIX_hydrolase-like_dom_sf"/>
</dbReference>
<evidence type="ECO:0000259" key="5">
    <source>
        <dbReference type="PROSITE" id="PS51462"/>
    </source>
</evidence>
<dbReference type="Pfam" id="PF00293">
    <property type="entry name" value="NUDIX"/>
    <property type="match status" value="1"/>
</dbReference>
<dbReference type="RefSeq" id="WP_073035529.1">
    <property type="nucleotide sequence ID" value="NZ_BMLR01000010.1"/>
</dbReference>
<gene>
    <name evidence="6" type="ORF">SAMN05444398_10960</name>
</gene>
<evidence type="ECO:0000256" key="3">
    <source>
        <dbReference type="ARBA" id="ARBA00022801"/>
    </source>
</evidence>
<accession>A0A1M7FPA5</accession>
<dbReference type="EMBL" id="FRBR01000009">
    <property type="protein sequence ID" value="SHM05529.1"/>
    <property type="molecule type" value="Genomic_DNA"/>
</dbReference>
<dbReference type="AlphaFoldDB" id="A0A1M7FPA5"/>
<name>A0A1M7FPA5_9RHOB</name>
<evidence type="ECO:0000256" key="2">
    <source>
        <dbReference type="ARBA" id="ARBA00022723"/>
    </source>
</evidence>
<proteinExistence type="predicted"/>
<dbReference type="PANTHER" id="PTHR12629">
    <property type="entry name" value="DIPHOSPHOINOSITOL POLYPHOSPHATE PHOSPHOHYDROLASE"/>
    <property type="match status" value="1"/>
</dbReference>
<keyword evidence="4" id="KW-0460">Magnesium</keyword>
<dbReference type="PANTHER" id="PTHR12629:SF0">
    <property type="entry name" value="DIPHOSPHOINOSITOL-POLYPHOSPHATE DIPHOSPHATASE"/>
    <property type="match status" value="1"/>
</dbReference>
<keyword evidence="7" id="KW-1185">Reference proteome</keyword>
<dbReference type="CDD" id="cd04666">
    <property type="entry name" value="NUDIX_DIPP2_like_Nudt4"/>
    <property type="match status" value="1"/>
</dbReference>
<dbReference type="PROSITE" id="PS51462">
    <property type="entry name" value="NUDIX"/>
    <property type="match status" value="1"/>
</dbReference>
<evidence type="ECO:0000256" key="1">
    <source>
        <dbReference type="ARBA" id="ARBA00001946"/>
    </source>
</evidence>
<organism evidence="6 7">
    <name type="scientific">Roseovarius pacificus</name>
    <dbReference type="NCBI Taxonomy" id="337701"/>
    <lineage>
        <taxon>Bacteria</taxon>
        <taxon>Pseudomonadati</taxon>
        <taxon>Pseudomonadota</taxon>
        <taxon>Alphaproteobacteria</taxon>
        <taxon>Rhodobacterales</taxon>
        <taxon>Roseobacteraceae</taxon>
        <taxon>Roseovarius</taxon>
    </lineage>
</organism>
<keyword evidence="2" id="KW-0479">Metal-binding</keyword>
<dbReference type="InterPro" id="IPR000086">
    <property type="entry name" value="NUDIX_hydrolase_dom"/>
</dbReference>
<sequence length="152" mass="17143">MTDGLKKAWAEVVQPLLRRPPECQVAALCCRQRDNRTEVLLVTSRDSGRWIVPKGWLMEGKSAAQAAREEAWEEAGVKSATIGQEPVGTFSYDKHLDDGYDAPVEVQVFRLDVTKMTDIFPEARERRRKWVSADQAAEMVNEPGLKAILMQL</sequence>
<evidence type="ECO:0000313" key="6">
    <source>
        <dbReference type="EMBL" id="SHM05529.1"/>
    </source>
</evidence>
<dbReference type="Proteomes" id="UP000183974">
    <property type="component" value="Unassembled WGS sequence"/>
</dbReference>
<dbReference type="GO" id="GO:0046872">
    <property type="term" value="F:metal ion binding"/>
    <property type="evidence" value="ECO:0007669"/>
    <property type="project" value="UniProtKB-KW"/>
</dbReference>
<dbReference type="STRING" id="337701.SAMN05444398_10960"/>
<evidence type="ECO:0000313" key="7">
    <source>
        <dbReference type="Proteomes" id="UP000183974"/>
    </source>
</evidence>
<dbReference type="InterPro" id="IPR047198">
    <property type="entry name" value="DDP-like_NUDIX"/>
</dbReference>
<protein>
    <submittedName>
        <fullName evidence="6">8-oxo-dGTP pyrophosphatase MutT, NUDIX family</fullName>
    </submittedName>
</protein>
<comment type="cofactor">
    <cofactor evidence="1">
        <name>Mg(2+)</name>
        <dbReference type="ChEBI" id="CHEBI:18420"/>
    </cofactor>
</comment>
<dbReference type="OrthoDB" id="7066910at2"/>
<evidence type="ECO:0000256" key="4">
    <source>
        <dbReference type="ARBA" id="ARBA00022842"/>
    </source>
</evidence>